<comment type="caution">
    <text evidence="1">The sequence shown here is derived from an EMBL/GenBank/DDBJ whole genome shotgun (WGS) entry which is preliminary data.</text>
</comment>
<evidence type="ECO:0000313" key="1">
    <source>
        <dbReference type="EMBL" id="KIL30369.1"/>
    </source>
</evidence>
<dbReference type="EMBL" id="JSXS01000125">
    <property type="protein sequence ID" value="KIL30369.1"/>
    <property type="molecule type" value="Genomic_DNA"/>
</dbReference>
<evidence type="ECO:0000313" key="2">
    <source>
        <dbReference type="Proteomes" id="UP000031970"/>
    </source>
</evidence>
<name>A0ABD3ZQV9_BACIU</name>
<sequence length="68" mass="7774">MGYIVRVHVGDSHKTGVLTRPILAGQPEHEPWVFEYRDDAAMKARKLREGSSINVWCTIEEYNDTEAV</sequence>
<reference evidence="1 2" key="1">
    <citation type="submission" date="2014-11" db="EMBL/GenBank/DDBJ databases">
        <title>Draft Genome Sequences of Nine Bacillus subtilis Strains that Form Spores with High Heat-Resistance.</title>
        <authorList>
            <person name="Krawcyk A.O."/>
            <person name="Berendsen E.M."/>
            <person name="de Jong A."/>
            <person name="Holsappel S."/>
            <person name="Eijlander R.T."/>
            <person name="Wells-Bennik M."/>
            <person name="Kuipers O.P."/>
        </authorList>
    </citation>
    <scope>NUCLEOTIDE SEQUENCE [LARGE SCALE GENOMIC DNA]</scope>
    <source>
        <strain evidence="1 2">B4067</strain>
    </source>
</reference>
<accession>A0ABD3ZQV9</accession>
<proteinExistence type="predicted"/>
<dbReference type="RefSeq" id="WP_041056627.1">
    <property type="nucleotide sequence ID" value="NZ_JSXS01000125.1"/>
</dbReference>
<organism evidence="1 2">
    <name type="scientific">Bacillus subtilis subsp. subtilis</name>
    <dbReference type="NCBI Taxonomy" id="135461"/>
    <lineage>
        <taxon>Bacteria</taxon>
        <taxon>Bacillati</taxon>
        <taxon>Bacillota</taxon>
        <taxon>Bacilli</taxon>
        <taxon>Bacillales</taxon>
        <taxon>Bacillaceae</taxon>
        <taxon>Bacillus</taxon>
    </lineage>
</organism>
<dbReference type="Proteomes" id="UP000031970">
    <property type="component" value="Unassembled WGS sequence"/>
</dbReference>
<dbReference type="AlphaFoldDB" id="A0ABD3ZQV9"/>
<protein>
    <submittedName>
        <fullName evidence="1">Uncharacterized protein</fullName>
    </submittedName>
</protein>
<gene>
    <name evidence="1" type="ORF">B4067_1303</name>
</gene>